<organism evidence="11 12">
    <name type="scientific">Neorhodopirellula pilleata</name>
    <dbReference type="NCBI Taxonomy" id="2714738"/>
    <lineage>
        <taxon>Bacteria</taxon>
        <taxon>Pseudomonadati</taxon>
        <taxon>Planctomycetota</taxon>
        <taxon>Planctomycetia</taxon>
        <taxon>Pirellulales</taxon>
        <taxon>Pirellulaceae</taxon>
        <taxon>Neorhodopirellula</taxon>
    </lineage>
</organism>
<sequence>MIARFHYDRRQLQGFLEQDPSAEGGEIQSHVEQCDQCQAELEVLAEADFDWEEATELLRRVPLFATDSPSAKTSTNDSPPILQPTDHPGSLGRFARYEIMEILGRGGMGIVMRGYDTSLDRHCAVKVLAPELATSAAARKRFSREAKSAAAVVHCHVVPIQNVDEHDGLPYLVMPVVEGKSLQQRVESDGPLSVIETVRIAMQVAEGLAAAHSQGLVHRDIKPANILLKNGVERVQITDFGLARAVDDASMTRSGVIAGTPQYMSPEQAHGDEIDHRSDLFSLGSVMYFMLTGRSPFRAETTMGVLNRIGNDEPRRLQAINPEIPVWLAGIVTKLLSKSPADRFGTAQETAELLEDCLAHVQQPTTTPLPESIAALAPQRNRRPPIGKYIVAAVFGFSLIFAGVLVILEMNKGTLTIESEADDIPIRIMQDDDVIERLTVSKSGKATRIAAGNYVVELDGHFEGLEVSNGTIALNRGGDTTVKITHQQRASQKSTVQDKALIGSWRVMDGPEEVEPGYELDCDKMMTFDEGRGSYQTEDETPIQFSYRVLPEKMIRLTVINGASTGSARESLYRYNLPDPNHLDLQPYVEGKPTPEKMTLVRMGEAEELSTHASLTVPVDTSDTYGWADHDFVDYHRMLIESESFLGSLTWPSEIDLIPTGKDKSTEWLKKHLDVKTLKTNVIELGMHGHVRNKVQRDQILAKVAEAYRNRIADTKTDAGQETIQRLRKSHSDVVKERDLATANHSRLLKDAPTDTGELAASLDELVRLNELLTVLCYRLIEYGVPAIAGSTESSLRGKAIGAKAGKGASDRDLDRLLADAIRQFNDHQRVDPVGSKQPLLTDDEVIAAVRDLSHELESLDISESDYQVLRDAIQRGKIPNHWTIESSNRFKLSDGRIGERWGGQLTMRRDDHSQRTYVFRSRYVGIEPETPASTQPLLAGHVSLTDWIAKVNEAEPAIYSPLPDLPVTEQEIIAALSDLVDKKQSANFESERRTLQQMIDTRSFPPDAELTLFRPQRHRTNGSRWSNRDGFESSKWTLHLRYPYIKGDEKIITADIIGQRTITSMPVDRVADEEIQWGPPAADGLQFGVAVEVSDSDDISDSFSGVVALYTPHFYLRNPRVEETEFVQLPRLYQHYDVDARTATGEQLPTKQRQGYYGISTINLPDQLNRRWRIYKPASSSLVGNYTPTFFEESLSLEPPDGRFFDTFPAVAVNAPLNTPLRVRISIPHPLLSDSTDMMSGEIRLPGLSVASPLAAASEENVGKNEKKGSETMVTEVDGEWHMVEACDTKGVSLEVRPHNRTYQGDRCTAAWAGGGHECRIQVNPDAKTIWSFIKDEDHSFFVDDYELQGGKLILTNDTGTGKRRAVYERGHVRIPDVVPEVAEQQVARWRSAVVEIMVTGTQEGTVDEPHSVGFGVVVRKDGTLVLHINSKWGDIDKEQANINAKFDDGSQVPLELVAGNSSVLVLRPKDPVALNHHFPFSLGPTEVDDEVYVGQLTLPSTDADATHNLVATKVQLAQADRRIATMNSPVWQLKAVQRIPNSHCLPVLSGDGELLAITMTNTGGLLLAIPTARLIEMFPEPFAPAETEKVSAVDQRERDSNNKESPQLPHTISVSEDADKKIPVDLSSKGVDVPPMAFDTLEDFLKPGNDLFDKQMLEIDKRLAKAEKGSAEHALFTTKKKQLKEQWDLSVAQVKGMVAAAEAGNPVQLAPIVIPNNPSPWRAPLPDPLQKHDEEIARVLAGTWDIKRDTGLEEELDGTEVAIEELTAMFSKNMLIVHLKIGDEQHEMHYMYRISGDKIDLWGYDPINKQTDRDHPMLGSYSLENDTLRICHHDQEMEVGQPQARPPVHPGKGLVYWELQRRN</sequence>
<dbReference type="SUPFAM" id="SSF56112">
    <property type="entry name" value="Protein kinase-like (PK-like)"/>
    <property type="match status" value="1"/>
</dbReference>
<dbReference type="Proteomes" id="UP000316213">
    <property type="component" value="Unassembled WGS sequence"/>
</dbReference>
<feature type="compositionally biased region" description="Polar residues" evidence="8">
    <location>
        <begin position="68"/>
        <end position="78"/>
    </location>
</feature>
<evidence type="ECO:0000256" key="3">
    <source>
        <dbReference type="ARBA" id="ARBA00022679"/>
    </source>
</evidence>
<dbReference type="EC" id="2.7.11.1" evidence="1"/>
<dbReference type="PROSITE" id="PS00107">
    <property type="entry name" value="PROTEIN_KINASE_ATP"/>
    <property type="match status" value="1"/>
</dbReference>
<evidence type="ECO:0000256" key="1">
    <source>
        <dbReference type="ARBA" id="ARBA00012513"/>
    </source>
</evidence>
<feature type="region of interest" description="Disordered" evidence="8">
    <location>
        <begin position="68"/>
        <end position="87"/>
    </location>
</feature>
<feature type="region of interest" description="Disordered" evidence="8">
    <location>
        <begin position="1587"/>
        <end position="1618"/>
    </location>
</feature>
<evidence type="ECO:0000256" key="8">
    <source>
        <dbReference type="SAM" id="MobiDB-lite"/>
    </source>
</evidence>
<keyword evidence="9" id="KW-0472">Membrane</keyword>
<gene>
    <name evidence="11" type="primary">prkC_6</name>
    <name evidence="11" type="ORF">Pla100_09870</name>
</gene>
<evidence type="ECO:0000259" key="10">
    <source>
        <dbReference type="PROSITE" id="PS50011"/>
    </source>
</evidence>
<keyword evidence="9" id="KW-0812">Transmembrane</keyword>
<keyword evidence="9" id="KW-1133">Transmembrane helix</keyword>
<dbReference type="OrthoDB" id="220107at2"/>
<feature type="compositionally biased region" description="Basic and acidic residues" evidence="8">
    <location>
        <begin position="1588"/>
        <end position="1604"/>
    </location>
</feature>
<feature type="domain" description="Protein kinase" evidence="10">
    <location>
        <begin position="97"/>
        <end position="358"/>
    </location>
</feature>
<evidence type="ECO:0000256" key="2">
    <source>
        <dbReference type="ARBA" id="ARBA00022527"/>
    </source>
</evidence>
<accession>A0A5C6AX44</accession>
<dbReference type="GO" id="GO:0004674">
    <property type="term" value="F:protein serine/threonine kinase activity"/>
    <property type="evidence" value="ECO:0007669"/>
    <property type="project" value="UniProtKB-KW"/>
</dbReference>
<keyword evidence="5 11" id="KW-0418">Kinase</keyword>
<feature type="compositionally biased region" description="Polar residues" evidence="8">
    <location>
        <begin position="1605"/>
        <end position="1616"/>
    </location>
</feature>
<dbReference type="PANTHER" id="PTHR43289">
    <property type="entry name" value="MITOGEN-ACTIVATED PROTEIN KINASE KINASE KINASE 20-RELATED"/>
    <property type="match status" value="1"/>
</dbReference>
<name>A0A5C6AX44_9BACT</name>
<dbReference type="InterPro" id="IPR017441">
    <property type="entry name" value="Protein_kinase_ATP_BS"/>
</dbReference>
<evidence type="ECO:0000313" key="12">
    <source>
        <dbReference type="Proteomes" id="UP000316213"/>
    </source>
</evidence>
<dbReference type="Pfam" id="PF00069">
    <property type="entry name" value="Pkinase"/>
    <property type="match status" value="1"/>
</dbReference>
<feature type="binding site" evidence="7">
    <location>
        <position position="126"/>
    </location>
    <ligand>
        <name>ATP</name>
        <dbReference type="ChEBI" id="CHEBI:30616"/>
    </ligand>
</feature>
<dbReference type="Gene3D" id="1.10.510.10">
    <property type="entry name" value="Transferase(Phosphotransferase) domain 1"/>
    <property type="match status" value="1"/>
</dbReference>
<evidence type="ECO:0000256" key="4">
    <source>
        <dbReference type="ARBA" id="ARBA00022741"/>
    </source>
</evidence>
<dbReference type="Gene3D" id="3.30.200.20">
    <property type="entry name" value="Phosphorylase Kinase, domain 1"/>
    <property type="match status" value="1"/>
</dbReference>
<evidence type="ECO:0000256" key="5">
    <source>
        <dbReference type="ARBA" id="ARBA00022777"/>
    </source>
</evidence>
<dbReference type="CDD" id="cd14014">
    <property type="entry name" value="STKc_PknB_like"/>
    <property type="match status" value="1"/>
</dbReference>
<reference evidence="11 12" key="1">
    <citation type="submission" date="2019-02" db="EMBL/GenBank/DDBJ databases">
        <title>Deep-cultivation of Planctomycetes and their phenomic and genomic characterization uncovers novel biology.</title>
        <authorList>
            <person name="Wiegand S."/>
            <person name="Jogler M."/>
            <person name="Boedeker C."/>
            <person name="Pinto D."/>
            <person name="Vollmers J."/>
            <person name="Rivas-Marin E."/>
            <person name="Kohn T."/>
            <person name="Peeters S.H."/>
            <person name="Heuer A."/>
            <person name="Rast P."/>
            <person name="Oberbeckmann S."/>
            <person name="Bunk B."/>
            <person name="Jeske O."/>
            <person name="Meyerdierks A."/>
            <person name="Storesund J.E."/>
            <person name="Kallscheuer N."/>
            <person name="Luecker S."/>
            <person name="Lage O.M."/>
            <person name="Pohl T."/>
            <person name="Merkel B.J."/>
            <person name="Hornburger P."/>
            <person name="Mueller R.-W."/>
            <person name="Bruemmer F."/>
            <person name="Labrenz M."/>
            <person name="Spormann A.M."/>
            <person name="Op Den Camp H."/>
            <person name="Overmann J."/>
            <person name="Amann R."/>
            <person name="Jetten M.S.M."/>
            <person name="Mascher T."/>
            <person name="Medema M.H."/>
            <person name="Devos D.P."/>
            <person name="Kaster A.-K."/>
            <person name="Ovreas L."/>
            <person name="Rohde M."/>
            <person name="Galperin M.Y."/>
            <person name="Jogler C."/>
        </authorList>
    </citation>
    <scope>NUCLEOTIDE SEQUENCE [LARGE SCALE GENOMIC DNA]</scope>
    <source>
        <strain evidence="11 12">Pla100</strain>
    </source>
</reference>
<dbReference type="InterPro" id="IPR011009">
    <property type="entry name" value="Kinase-like_dom_sf"/>
</dbReference>
<evidence type="ECO:0000256" key="9">
    <source>
        <dbReference type="SAM" id="Phobius"/>
    </source>
</evidence>
<evidence type="ECO:0000313" key="11">
    <source>
        <dbReference type="EMBL" id="TWU04051.1"/>
    </source>
</evidence>
<evidence type="ECO:0000256" key="7">
    <source>
        <dbReference type="PROSITE-ProRule" id="PRU10141"/>
    </source>
</evidence>
<keyword evidence="12" id="KW-1185">Reference proteome</keyword>
<comment type="caution">
    <text evidence="11">The sequence shown here is derived from an EMBL/GenBank/DDBJ whole genome shotgun (WGS) entry which is preliminary data.</text>
</comment>
<keyword evidence="3 11" id="KW-0808">Transferase</keyword>
<dbReference type="GO" id="GO:0005524">
    <property type="term" value="F:ATP binding"/>
    <property type="evidence" value="ECO:0007669"/>
    <property type="project" value="UniProtKB-UniRule"/>
</dbReference>
<dbReference type="InterPro" id="IPR000719">
    <property type="entry name" value="Prot_kinase_dom"/>
</dbReference>
<dbReference type="FunFam" id="1.10.510.10:FF:000021">
    <property type="entry name" value="Serine/threonine protein kinase"/>
    <property type="match status" value="1"/>
</dbReference>
<dbReference type="SMART" id="SM00220">
    <property type="entry name" value="S_TKc"/>
    <property type="match status" value="1"/>
</dbReference>
<feature type="transmembrane region" description="Helical" evidence="9">
    <location>
        <begin position="389"/>
        <end position="408"/>
    </location>
</feature>
<dbReference type="PROSITE" id="PS00108">
    <property type="entry name" value="PROTEIN_KINASE_ST"/>
    <property type="match status" value="1"/>
</dbReference>
<dbReference type="EMBL" id="SJPM01000001">
    <property type="protein sequence ID" value="TWU04051.1"/>
    <property type="molecule type" value="Genomic_DNA"/>
</dbReference>
<dbReference type="InterPro" id="IPR008271">
    <property type="entry name" value="Ser/Thr_kinase_AS"/>
</dbReference>
<keyword evidence="6 7" id="KW-0067">ATP-binding</keyword>
<dbReference type="PROSITE" id="PS50011">
    <property type="entry name" value="PROTEIN_KINASE_DOM"/>
    <property type="match status" value="1"/>
</dbReference>
<keyword evidence="4 7" id="KW-0547">Nucleotide-binding</keyword>
<evidence type="ECO:0000256" key="6">
    <source>
        <dbReference type="ARBA" id="ARBA00022840"/>
    </source>
</evidence>
<protein>
    <recommendedName>
        <fullName evidence="1">non-specific serine/threonine protein kinase</fullName>
        <ecNumber evidence="1">2.7.11.1</ecNumber>
    </recommendedName>
</protein>
<dbReference type="PANTHER" id="PTHR43289:SF6">
    <property type="entry name" value="SERINE_THREONINE-PROTEIN KINASE NEKL-3"/>
    <property type="match status" value="1"/>
</dbReference>
<keyword evidence="2" id="KW-0723">Serine/threonine-protein kinase</keyword>
<proteinExistence type="predicted"/>